<gene>
    <name evidence="7" type="primary">lhgO</name>
    <name evidence="7" type="ORF">H9641_01555</name>
</gene>
<accession>A0ABR8TUG5</accession>
<protein>
    <submittedName>
        <fullName evidence="7">L-2-hydroxyglutarate oxidase</fullName>
        <ecNumber evidence="7">1.1.3.-</ecNumber>
    </submittedName>
</protein>
<evidence type="ECO:0000256" key="1">
    <source>
        <dbReference type="ARBA" id="ARBA00001974"/>
    </source>
</evidence>
<dbReference type="Gene3D" id="3.50.50.60">
    <property type="entry name" value="FAD/NAD(P)-binding domain"/>
    <property type="match status" value="1"/>
</dbReference>
<dbReference type="SUPFAM" id="SSF51905">
    <property type="entry name" value="FAD/NAD(P)-binding domain"/>
    <property type="match status" value="1"/>
</dbReference>
<sequence length="402" mass="42790">MTRFIVVGAGIIGLATAARLAARGDEVTVLEKEADVAEHQTGRNSGVIHSGLYYPPGSLKATLGTAGARSMTEFAEEHGIAVETCGKLVVAVEEDEVARLAVLAERGRANGVPVREISAAEAREYEPHVVCRAALHVESTGIVDYRGVCRALADQVRAGGGEILFGRAFRGARTEGDRVRAWVDVLDGGQREEIVADALVVCGGLHADRLARACGLEPEARIVPFRGEYFELAPQAAELVNGLIYPVPDPRFPFLGVHLTKMVGGGVHAGPNAVLALAREGYRWRDVSPADVADALTWPGLWRLGARNWVPGAREVARSMSRSLFASSLARLVPEIGRDDLTPSPAGVRAQALRRDGGLVDDFLIQTVPRQVHVLNAPSPAATASLEIAKHIERELDAGIAA</sequence>
<comment type="similarity">
    <text evidence="5">Belongs to the L2HGDH family.</text>
</comment>
<evidence type="ECO:0000256" key="2">
    <source>
        <dbReference type="ARBA" id="ARBA00022630"/>
    </source>
</evidence>
<keyword evidence="8" id="KW-1185">Reference proteome</keyword>
<comment type="caution">
    <text evidence="7">The sequence shown here is derived from an EMBL/GenBank/DDBJ whole genome shotgun (WGS) entry which is preliminary data.</text>
</comment>
<dbReference type="EC" id="1.1.3.-" evidence="7"/>
<evidence type="ECO:0000256" key="3">
    <source>
        <dbReference type="ARBA" id="ARBA00022827"/>
    </source>
</evidence>
<dbReference type="InterPro" id="IPR036188">
    <property type="entry name" value="FAD/NAD-bd_sf"/>
</dbReference>
<dbReference type="Proteomes" id="UP000655570">
    <property type="component" value="Unassembled WGS sequence"/>
</dbReference>
<dbReference type="Pfam" id="PF01266">
    <property type="entry name" value="DAO"/>
    <property type="match status" value="1"/>
</dbReference>
<evidence type="ECO:0000313" key="7">
    <source>
        <dbReference type="EMBL" id="MBD7979407.1"/>
    </source>
</evidence>
<dbReference type="GO" id="GO:0016491">
    <property type="term" value="F:oxidoreductase activity"/>
    <property type="evidence" value="ECO:0007669"/>
    <property type="project" value="UniProtKB-KW"/>
</dbReference>
<keyword evidence="2" id="KW-0285">Flavoprotein</keyword>
<dbReference type="NCBIfam" id="NF008726">
    <property type="entry name" value="PRK11728.1"/>
    <property type="match status" value="1"/>
</dbReference>
<dbReference type="PANTHER" id="PTHR43104">
    <property type="entry name" value="L-2-HYDROXYGLUTARATE DEHYDROGENASE, MITOCHONDRIAL"/>
    <property type="match status" value="1"/>
</dbReference>
<organism evidence="7 8">
    <name type="scientific">Oerskovia merdavium</name>
    <dbReference type="NCBI Taxonomy" id="2762227"/>
    <lineage>
        <taxon>Bacteria</taxon>
        <taxon>Bacillati</taxon>
        <taxon>Actinomycetota</taxon>
        <taxon>Actinomycetes</taxon>
        <taxon>Micrococcales</taxon>
        <taxon>Cellulomonadaceae</taxon>
        <taxon>Oerskovia</taxon>
    </lineage>
</organism>
<dbReference type="RefSeq" id="WP_191800366.1">
    <property type="nucleotide sequence ID" value="NZ_JACSQF010000001.1"/>
</dbReference>
<dbReference type="InterPro" id="IPR006076">
    <property type="entry name" value="FAD-dep_OxRdtase"/>
</dbReference>
<evidence type="ECO:0000256" key="5">
    <source>
        <dbReference type="ARBA" id="ARBA00037941"/>
    </source>
</evidence>
<dbReference type="Gene3D" id="3.30.9.10">
    <property type="entry name" value="D-Amino Acid Oxidase, subunit A, domain 2"/>
    <property type="match status" value="1"/>
</dbReference>
<keyword evidence="4 7" id="KW-0560">Oxidoreductase</keyword>
<evidence type="ECO:0000256" key="4">
    <source>
        <dbReference type="ARBA" id="ARBA00023002"/>
    </source>
</evidence>
<proteinExistence type="inferred from homology"/>
<dbReference type="EMBL" id="JACSQF010000001">
    <property type="protein sequence ID" value="MBD7979407.1"/>
    <property type="molecule type" value="Genomic_DNA"/>
</dbReference>
<name>A0ABR8TUG5_9CELL</name>
<feature type="domain" description="FAD dependent oxidoreductase" evidence="6">
    <location>
        <begin position="4"/>
        <end position="392"/>
    </location>
</feature>
<evidence type="ECO:0000259" key="6">
    <source>
        <dbReference type="Pfam" id="PF01266"/>
    </source>
</evidence>
<reference evidence="7 8" key="1">
    <citation type="submission" date="2020-08" db="EMBL/GenBank/DDBJ databases">
        <title>A Genomic Blueprint of the Chicken Gut Microbiome.</title>
        <authorList>
            <person name="Gilroy R."/>
            <person name="Ravi A."/>
            <person name="Getino M."/>
            <person name="Pursley I."/>
            <person name="Horton D.L."/>
            <person name="Alikhan N.-F."/>
            <person name="Baker D."/>
            <person name="Gharbi K."/>
            <person name="Hall N."/>
            <person name="Watson M."/>
            <person name="Adriaenssens E.M."/>
            <person name="Foster-Nyarko E."/>
            <person name="Jarju S."/>
            <person name="Secka A."/>
            <person name="Antonio M."/>
            <person name="Oren A."/>
            <person name="Chaudhuri R."/>
            <person name="La Ragione R.M."/>
            <person name="Hildebrand F."/>
            <person name="Pallen M.J."/>
        </authorList>
    </citation>
    <scope>NUCLEOTIDE SEQUENCE [LARGE SCALE GENOMIC DNA]</scope>
    <source>
        <strain evidence="7 8">Sa2CUA9</strain>
    </source>
</reference>
<evidence type="ECO:0000313" key="8">
    <source>
        <dbReference type="Proteomes" id="UP000655570"/>
    </source>
</evidence>
<keyword evidence="3" id="KW-0274">FAD</keyword>
<comment type="cofactor">
    <cofactor evidence="1">
        <name>FAD</name>
        <dbReference type="ChEBI" id="CHEBI:57692"/>
    </cofactor>
</comment>
<dbReference type="PANTHER" id="PTHR43104:SF2">
    <property type="entry name" value="L-2-HYDROXYGLUTARATE DEHYDROGENASE, MITOCHONDRIAL"/>
    <property type="match status" value="1"/>
</dbReference>